<dbReference type="EMBL" id="BMIX01000001">
    <property type="protein sequence ID" value="GGG21775.1"/>
    <property type="molecule type" value="Genomic_DNA"/>
</dbReference>
<protein>
    <recommendedName>
        <fullName evidence="3">Arginyl-tRNA synthetase</fullName>
    </recommendedName>
</protein>
<organism evidence="1 2">
    <name type="scientific">Christiangramia forsetii</name>
    <dbReference type="NCBI Taxonomy" id="411153"/>
    <lineage>
        <taxon>Bacteria</taxon>
        <taxon>Pseudomonadati</taxon>
        <taxon>Bacteroidota</taxon>
        <taxon>Flavobacteriia</taxon>
        <taxon>Flavobacteriales</taxon>
        <taxon>Flavobacteriaceae</taxon>
        <taxon>Christiangramia</taxon>
    </lineage>
</organism>
<proteinExistence type="predicted"/>
<dbReference type="Proteomes" id="UP000605733">
    <property type="component" value="Unassembled WGS sequence"/>
</dbReference>
<gene>
    <name evidence="1" type="ORF">GCM10011532_01030</name>
</gene>
<sequence length="142" mass="16348">MLINISYNRPAISEKINTEVGKPFTLMQRVKLKGSGSPKLQITSTSIDIHNLLILDNNANICNVEMRNSGIIVMFRSLLETYALVIPYYKLNLYKGKAEEYSIYKDHHFIKVKADTPGIHKFFKKIIDYKNDNAPTQIEDLR</sequence>
<evidence type="ECO:0000313" key="2">
    <source>
        <dbReference type="Proteomes" id="UP000605733"/>
    </source>
</evidence>
<reference evidence="2" key="1">
    <citation type="journal article" date="2019" name="Int. J. Syst. Evol. Microbiol.">
        <title>The Global Catalogue of Microorganisms (GCM) 10K type strain sequencing project: providing services to taxonomists for standard genome sequencing and annotation.</title>
        <authorList>
            <consortium name="The Broad Institute Genomics Platform"/>
            <consortium name="The Broad Institute Genome Sequencing Center for Infectious Disease"/>
            <person name="Wu L."/>
            <person name="Ma J."/>
        </authorList>
    </citation>
    <scope>NUCLEOTIDE SEQUENCE [LARGE SCALE GENOMIC DNA]</scope>
    <source>
        <strain evidence="2">CGMCC 1.15422</strain>
    </source>
</reference>
<keyword evidence="2" id="KW-1185">Reference proteome</keyword>
<name>A0ABQ1WBL6_9FLAO</name>
<accession>A0ABQ1WBL6</accession>
<dbReference type="RefSeq" id="WP_011710657.1">
    <property type="nucleotide sequence ID" value="NZ_BMIX01000001.1"/>
</dbReference>
<evidence type="ECO:0000313" key="1">
    <source>
        <dbReference type="EMBL" id="GGG21775.1"/>
    </source>
</evidence>
<evidence type="ECO:0008006" key="3">
    <source>
        <dbReference type="Google" id="ProtNLM"/>
    </source>
</evidence>
<comment type="caution">
    <text evidence="1">The sequence shown here is derived from an EMBL/GenBank/DDBJ whole genome shotgun (WGS) entry which is preliminary data.</text>
</comment>